<reference evidence="3" key="1">
    <citation type="submission" date="2016-05" db="EMBL/GenBank/DDBJ databases">
        <authorList>
            <person name="Naeem Raeece"/>
        </authorList>
    </citation>
    <scope>NUCLEOTIDE SEQUENCE [LARGE SCALE GENOMIC DNA]</scope>
</reference>
<dbReference type="Gene3D" id="3.40.50.1910">
    <property type="match status" value="1"/>
</dbReference>
<dbReference type="InterPro" id="IPR001619">
    <property type="entry name" value="Sec1-like"/>
</dbReference>
<dbReference type="Pfam" id="PF00995">
    <property type="entry name" value="Sec1"/>
    <property type="match status" value="2"/>
</dbReference>
<evidence type="ECO:0000256" key="1">
    <source>
        <dbReference type="ARBA" id="ARBA00009884"/>
    </source>
</evidence>
<dbReference type="Gene3D" id="3.40.50.2060">
    <property type="match status" value="1"/>
</dbReference>
<dbReference type="PANTHER" id="PTHR11679">
    <property type="entry name" value="VESICLE PROTEIN SORTING-ASSOCIATED"/>
    <property type="match status" value="1"/>
</dbReference>
<dbReference type="SUPFAM" id="SSF56815">
    <property type="entry name" value="Sec1/munc18-like (SM) proteins"/>
    <property type="match status" value="1"/>
</dbReference>
<dbReference type="InterPro" id="IPR043154">
    <property type="entry name" value="Sec-1-like_dom1"/>
</dbReference>
<dbReference type="InterPro" id="IPR036045">
    <property type="entry name" value="Sec1-like_sf"/>
</dbReference>
<sequence length="841" mass="98170">MPLIAYQAAKIMTLSISHELYVFTTSWGEVSFNLLFYLSHLTTRGHGPGTFRHACREKVDRECARKCEDNCKCEYRTQPNREALREVLLKRYFLEGSNQRGKNAVFAAAYSAIYLLPKSVFPKNIQKKGRKKFKKFQRCQQVKMEGSPYAFKGLVQIYEEYLNLIIHRVKGYKVLVLDDETKVIISLIFSHSYILEKEIFLTLNFNDSNIFEDASNSNKKEEFDFTNYKIKNLKHLKAIFLLRPTHTNIIKLMKELRKPVFLEYYLFFTNVLDDKYIEKLAKADEFESIKNIMEYYIDAYILHDNLFSLNIDYTSFLYKIGKCYLGDKKKRDTFSYQRKNNSGGNVISFQMQDKLTIEGFSKMGNDDKGSSGYYGGGVDSVEGNGMGGDGNVVGSLSNFALFENQVVTRIVEGVFSLLCAIKQVPDIIYNKHSPICKHIIDLLKMKMLRHQSIFSGVLESYEKYNDVVEKEKRLNYSNEANYQFNNLLINQSMTSISEGNCCYMLLIDRREDPITPLLTQWTYQAMLHELIGIENNKINLNNDKEESQVVMSCNYDDFYNEHLFDNFGDLGKAVKSYVDVYQEETSRKSNLESIDDIQKFIEIYPNYKKLSGNVTKHVNILHKFSEIVEKRQLFYISELEQSIAIYYKKSEHFKQVIETIRNYTYTNYDVLRLSLLYSLKYEDEEQIDVIKSELTKRNIDKDQILLIDALLTYSNEHTRNNQLFKEQTFLNFAKTTITRTIKGTSNVFTLHKSYIYYLVEDLIKSKLNSQIYTTTNLLHIEPNIKKKINSMIIFFIGGATYEEYRDVQYLSKRYNIPFLLGSTQVHNSQSFLADVLQLVKG</sequence>
<protein>
    <submittedName>
        <fullName evidence="2">Vacuolar protein sorting-associated protein 45, putative (VPS45)</fullName>
    </submittedName>
</protein>
<evidence type="ECO:0000313" key="2">
    <source>
        <dbReference type="EMBL" id="SBS81306.1"/>
    </source>
</evidence>
<gene>
    <name evidence="2" type="ORF">POVCU1_005220</name>
</gene>
<dbReference type="InterPro" id="IPR043127">
    <property type="entry name" value="Sec-1-like_dom3a"/>
</dbReference>
<dbReference type="EMBL" id="FLQV01000099">
    <property type="protein sequence ID" value="SBS81306.1"/>
    <property type="molecule type" value="Genomic_DNA"/>
</dbReference>
<dbReference type="InterPro" id="IPR027482">
    <property type="entry name" value="Sec1-like_dom2"/>
</dbReference>
<organism evidence="2 3">
    <name type="scientific">Plasmodium ovale curtisi</name>
    <dbReference type="NCBI Taxonomy" id="864141"/>
    <lineage>
        <taxon>Eukaryota</taxon>
        <taxon>Sar</taxon>
        <taxon>Alveolata</taxon>
        <taxon>Apicomplexa</taxon>
        <taxon>Aconoidasida</taxon>
        <taxon>Haemosporida</taxon>
        <taxon>Plasmodiidae</taxon>
        <taxon>Plasmodium</taxon>
        <taxon>Plasmodium (Plasmodium)</taxon>
    </lineage>
</organism>
<dbReference type="Proteomes" id="UP000078546">
    <property type="component" value="Unassembled WGS sequence"/>
</dbReference>
<accession>A0A1A8VPQ1</accession>
<comment type="similarity">
    <text evidence="1">Belongs to the STXBP/unc-18/SEC1 family.</text>
</comment>
<dbReference type="Gene3D" id="3.90.830.10">
    <property type="entry name" value="Syntaxin Binding Protein 1, Chain A, domain 2"/>
    <property type="match status" value="1"/>
</dbReference>
<evidence type="ECO:0000313" key="3">
    <source>
        <dbReference type="Proteomes" id="UP000078546"/>
    </source>
</evidence>
<dbReference type="GO" id="GO:0016192">
    <property type="term" value="P:vesicle-mediated transport"/>
    <property type="evidence" value="ECO:0007669"/>
    <property type="project" value="InterPro"/>
</dbReference>
<name>A0A1A8VPQ1_PLAOA</name>
<proteinExistence type="inferred from homology"/>
<dbReference type="Gene3D" id="1.25.40.60">
    <property type="match status" value="1"/>
</dbReference>
<dbReference type="AlphaFoldDB" id="A0A1A8VPQ1"/>